<dbReference type="InterPro" id="IPR034291">
    <property type="entry name" value="TMP_synthase"/>
</dbReference>
<evidence type="ECO:0000256" key="12">
    <source>
        <dbReference type="RuleBase" id="RU004253"/>
    </source>
</evidence>
<dbReference type="Gene3D" id="3.20.20.70">
    <property type="entry name" value="Aldolase class I"/>
    <property type="match status" value="1"/>
</dbReference>
<accession>A0A1I1EZH4</accession>
<gene>
    <name evidence="10" type="primary">thiE</name>
    <name evidence="14" type="ORF">SAMN02745150_01276</name>
</gene>
<evidence type="ECO:0000256" key="10">
    <source>
        <dbReference type="HAMAP-Rule" id="MF_00097"/>
    </source>
</evidence>
<evidence type="ECO:0000256" key="6">
    <source>
        <dbReference type="ARBA" id="ARBA00022977"/>
    </source>
</evidence>
<keyword evidence="5 10" id="KW-0460">Magnesium</keyword>
<dbReference type="GO" id="GO:0000287">
    <property type="term" value="F:magnesium ion binding"/>
    <property type="evidence" value="ECO:0007669"/>
    <property type="project" value="UniProtKB-UniRule"/>
</dbReference>
<dbReference type="FunFam" id="3.20.20.70:FF:000096">
    <property type="entry name" value="Thiamine-phosphate synthase"/>
    <property type="match status" value="1"/>
</dbReference>
<dbReference type="OrthoDB" id="9812206at2"/>
<dbReference type="CDD" id="cd00564">
    <property type="entry name" value="TMP_TenI"/>
    <property type="match status" value="1"/>
</dbReference>
<dbReference type="PANTHER" id="PTHR20857">
    <property type="entry name" value="THIAMINE-PHOSPHATE PYROPHOSPHORYLASE"/>
    <property type="match status" value="1"/>
</dbReference>
<feature type="binding site" evidence="10">
    <location>
        <position position="139"/>
    </location>
    <ligand>
        <name>4-amino-2-methyl-5-(diphosphooxymethyl)pyrimidine</name>
        <dbReference type="ChEBI" id="CHEBI:57841"/>
    </ligand>
</feature>
<dbReference type="Pfam" id="PF02581">
    <property type="entry name" value="TMP-TENI"/>
    <property type="match status" value="1"/>
</dbReference>
<keyword evidence="4 10" id="KW-0479">Metal-binding</keyword>
<evidence type="ECO:0000256" key="9">
    <source>
        <dbReference type="ARBA" id="ARBA00047883"/>
    </source>
</evidence>
<comment type="catalytic activity">
    <reaction evidence="8 10 11">
        <text>2-(2-carboxy-4-methylthiazol-5-yl)ethyl phosphate + 4-amino-2-methyl-5-(diphosphooxymethyl)pyrimidine + 2 H(+) = thiamine phosphate + CO2 + diphosphate</text>
        <dbReference type="Rhea" id="RHEA:47848"/>
        <dbReference type="ChEBI" id="CHEBI:15378"/>
        <dbReference type="ChEBI" id="CHEBI:16526"/>
        <dbReference type="ChEBI" id="CHEBI:33019"/>
        <dbReference type="ChEBI" id="CHEBI:37575"/>
        <dbReference type="ChEBI" id="CHEBI:57841"/>
        <dbReference type="ChEBI" id="CHEBI:62890"/>
        <dbReference type="EC" id="2.5.1.3"/>
    </reaction>
</comment>
<evidence type="ECO:0000256" key="4">
    <source>
        <dbReference type="ARBA" id="ARBA00022723"/>
    </source>
</evidence>
<keyword evidence="15" id="KW-1185">Reference proteome</keyword>
<dbReference type="InterPro" id="IPR022998">
    <property type="entry name" value="ThiamineP_synth_TenI"/>
</dbReference>
<comment type="catalytic activity">
    <reaction evidence="9 10 11">
        <text>2-[(2R,5Z)-2-carboxy-4-methylthiazol-5(2H)-ylidene]ethyl phosphate + 4-amino-2-methyl-5-(diphosphooxymethyl)pyrimidine + 2 H(+) = thiamine phosphate + CO2 + diphosphate</text>
        <dbReference type="Rhea" id="RHEA:47844"/>
        <dbReference type="ChEBI" id="CHEBI:15378"/>
        <dbReference type="ChEBI" id="CHEBI:16526"/>
        <dbReference type="ChEBI" id="CHEBI:33019"/>
        <dbReference type="ChEBI" id="CHEBI:37575"/>
        <dbReference type="ChEBI" id="CHEBI:57841"/>
        <dbReference type="ChEBI" id="CHEBI:62899"/>
        <dbReference type="EC" id="2.5.1.3"/>
    </reaction>
</comment>
<dbReference type="InterPro" id="IPR036206">
    <property type="entry name" value="ThiamineP_synth_sf"/>
</dbReference>
<evidence type="ECO:0000256" key="2">
    <source>
        <dbReference type="ARBA" id="ARBA00005165"/>
    </source>
</evidence>
<dbReference type="UniPathway" id="UPA00060">
    <property type="reaction ID" value="UER00141"/>
</dbReference>
<evidence type="ECO:0000313" key="14">
    <source>
        <dbReference type="EMBL" id="SFB90908.1"/>
    </source>
</evidence>
<dbReference type="GO" id="GO:0004789">
    <property type="term" value="F:thiamine-phosphate diphosphorylase activity"/>
    <property type="evidence" value="ECO:0007669"/>
    <property type="project" value="UniProtKB-UniRule"/>
</dbReference>
<dbReference type="HAMAP" id="MF_00097">
    <property type="entry name" value="TMP_synthase"/>
    <property type="match status" value="1"/>
</dbReference>
<keyword evidence="3 10" id="KW-0808">Transferase</keyword>
<evidence type="ECO:0000256" key="7">
    <source>
        <dbReference type="ARBA" id="ARBA00047334"/>
    </source>
</evidence>
<dbReference type="NCBIfam" id="TIGR00693">
    <property type="entry name" value="thiE"/>
    <property type="match status" value="1"/>
</dbReference>
<evidence type="ECO:0000256" key="3">
    <source>
        <dbReference type="ARBA" id="ARBA00022679"/>
    </source>
</evidence>
<feature type="domain" description="Thiamine phosphate synthase/TenI" evidence="13">
    <location>
        <begin position="10"/>
        <end position="189"/>
    </location>
</feature>
<dbReference type="GO" id="GO:0009229">
    <property type="term" value="P:thiamine diphosphate biosynthetic process"/>
    <property type="evidence" value="ECO:0007669"/>
    <property type="project" value="UniProtKB-UniRule"/>
</dbReference>
<keyword evidence="6 10" id="KW-0784">Thiamine biosynthesis</keyword>
<comment type="pathway">
    <text evidence="2 10 12">Cofactor biosynthesis; thiamine diphosphate biosynthesis; thiamine phosphate from 4-amino-2-methyl-5-diphosphomethylpyrimidine and 4-methyl-5-(2-phosphoethyl)-thiazole: step 1/1.</text>
</comment>
<dbReference type="Proteomes" id="UP000240042">
    <property type="component" value="Unassembled WGS sequence"/>
</dbReference>
<feature type="binding site" evidence="10">
    <location>
        <begin position="40"/>
        <end position="44"/>
    </location>
    <ligand>
        <name>4-amino-2-methyl-5-(diphosphooxymethyl)pyrimidine</name>
        <dbReference type="ChEBI" id="CHEBI:57841"/>
    </ligand>
</feature>
<dbReference type="AlphaFoldDB" id="A0A1I1EZH4"/>
<dbReference type="RefSeq" id="WP_092319803.1">
    <property type="nucleotide sequence ID" value="NZ_FOKY01000019.1"/>
</dbReference>
<comment type="catalytic activity">
    <reaction evidence="7 10 11">
        <text>4-methyl-5-(2-phosphooxyethyl)-thiazole + 4-amino-2-methyl-5-(diphosphooxymethyl)pyrimidine + H(+) = thiamine phosphate + diphosphate</text>
        <dbReference type="Rhea" id="RHEA:22328"/>
        <dbReference type="ChEBI" id="CHEBI:15378"/>
        <dbReference type="ChEBI" id="CHEBI:33019"/>
        <dbReference type="ChEBI" id="CHEBI:37575"/>
        <dbReference type="ChEBI" id="CHEBI:57841"/>
        <dbReference type="ChEBI" id="CHEBI:58296"/>
        <dbReference type="EC" id="2.5.1.3"/>
    </reaction>
</comment>
<proteinExistence type="inferred from homology"/>
<dbReference type="EC" id="2.5.1.3" evidence="10"/>
<feature type="binding site" evidence="10">
    <location>
        <position position="166"/>
    </location>
    <ligand>
        <name>2-[(2R,5Z)-2-carboxy-4-methylthiazol-5(2H)-ylidene]ethyl phosphate</name>
        <dbReference type="ChEBI" id="CHEBI:62899"/>
    </ligand>
</feature>
<reference evidence="15" key="1">
    <citation type="submission" date="2016-10" db="EMBL/GenBank/DDBJ databases">
        <authorList>
            <person name="Varghese N."/>
            <person name="Submissions S."/>
        </authorList>
    </citation>
    <scope>NUCLEOTIDE SEQUENCE [LARGE SCALE GENOMIC DNA]</scope>
    <source>
        <strain evidence="15">ATCC 43811</strain>
    </source>
</reference>
<feature type="binding site" evidence="10">
    <location>
        <position position="73"/>
    </location>
    <ligand>
        <name>Mg(2+)</name>
        <dbReference type="ChEBI" id="CHEBI:18420"/>
    </ligand>
</feature>
<evidence type="ECO:0000256" key="5">
    <source>
        <dbReference type="ARBA" id="ARBA00022842"/>
    </source>
</evidence>
<organism evidence="14 15">
    <name type="scientific">Brevinema andersonii</name>
    <dbReference type="NCBI Taxonomy" id="34097"/>
    <lineage>
        <taxon>Bacteria</taxon>
        <taxon>Pseudomonadati</taxon>
        <taxon>Spirochaetota</taxon>
        <taxon>Spirochaetia</taxon>
        <taxon>Brevinematales</taxon>
        <taxon>Brevinemataceae</taxon>
        <taxon>Brevinema</taxon>
    </lineage>
</organism>
<dbReference type="InterPro" id="IPR013785">
    <property type="entry name" value="Aldolase_TIM"/>
</dbReference>
<evidence type="ECO:0000256" key="1">
    <source>
        <dbReference type="ARBA" id="ARBA00003814"/>
    </source>
</evidence>
<feature type="binding site" evidence="10">
    <location>
        <position position="72"/>
    </location>
    <ligand>
        <name>4-amino-2-methyl-5-(diphosphooxymethyl)pyrimidine</name>
        <dbReference type="ChEBI" id="CHEBI:57841"/>
    </ligand>
</feature>
<comment type="caution">
    <text evidence="10">Lacks conserved residue(s) required for the propagation of feature annotation.</text>
</comment>
<dbReference type="STRING" id="34097.SAMN02745150_01276"/>
<dbReference type="PANTHER" id="PTHR20857:SF15">
    <property type="entry name" value="THIAMINE-PHOSPHATE SYNTHASE"/>
    <property type="match status" value="1"/>
</dbReference>
<evidence type="ECO:0000259" key="13">
    <source>
        <dbReference type="Pfam" id="PF02581"/>
    </source>
</evidence>
<dbReference type="EMBL" id="FOKY01000019">
    <property type="protein sequence ID" value="SFB90908.1"/>
    <property type="molecule type" value="Genomic_DNA"/>
</dbReference>
<comment type="cofactor">
    <cofactor evidence="10">
        <name>Mg(2+)</name>
        <dbReference type="ChEBI" id="CHEBI:18420"/>
    </cofactor>
    <text evidence="10">Binds 1 Mg(2+) ion per subunit.</text>
</comment>
<dbReference type="SUPFAM" id="SSF51391">
    <property type="entry name" value="Thiamin phosphate synthase"/>
    <property type="match status" value="1"/>
</dbReference>
<evidence type="ECO:0000256" key="8">
    <source>
        <dbReference type="ARBA" id="ARBA00047851"/>
    </source>
</evidence>
<evidence type="ECO:0000313" key="15">
    <source>
        <dbReference type="Proteomes" id="UP000240042"/>
    </source>
</evidence>
<protein>
    <recommendedName>
        <fullName evidence="10">Thiamine-phosphate synthase</fullName>
        <shortName evidence="10">TP synthase</shortName>
        <shortName evidence="10">TPS</shortName>
        <ecNumber evidence="10">2.5.1.3</ecNumber>
    </recommendedName>
    <alternativeName>
        <fullName evidence="10">Thiamine-phosphate pyrophosphorylase</fullName>
        <shortName evidence="10">TMP pyrophosphorylase</shortName>
        <shortName evidence="10">TMP-PPase</shortName>
    </alternativeName>
</protein>
<dbReference type="GO" id="GO:0009228">
    <property type="term" value="P:thiamine biosynthetic process"/>
    <property type="evidence" value="ECO:0007669"/>
    <property type="project" value="UniProtKB-KW"/>
</dbReference>
<dbReference type="GO" id="GO:0005737">
    <property type="term" value="C:cytoplasm"/>
    <property type="evidence" value="ECO:0007669"/>
    <property type="project" value="TreeGrafter"/>
</dbReference>
<comment type="function">
    <text evidence="1 10">Condenses 4-methyl-5-(beta-hydroxyethyl)thiazole monophosphate (THZ-P) and 2-methyl-4-amino-5-hydroxymethyl pyrimidine pyrophosphate (HMP-PP) to form thiamine monophosphate (TMP).</text>
</comment>
<sequence>MKLDSQSLLLYAVTDRTWNKNNSLSEQVEKCLKGGVTLLQLREKHLDYETFLSEAQNIKKLCKKYRIPFIINDNVDIAIACNADGIHVGQEDTPADIIRSKIGNKILGVSVKTVEEALLAEKNGADYLGVGAVFPTSVKPDAIIITYSTLKDICQAVSIPVVAIGGISANNIRQLKGTGIDGVAVVAGIFGQPDITKATRNMLKLTQEIVIGGNS</sequence>
<name>A0A1I1EZH4_BREAD</name>
<feature type="binding site" evidence="10">
    <location>
        <position position="110"/>
    </location>
    <ligand>
        <name>4-amino-2-methyl-5-(diphosphooxymethyl)pyrimidine</name>
        <dbReference type="ChEBI" id="CHEBI:57841"/>
    </ligand>
</feature>
<comment type="similarity">
    <text evidence="10 11">Belongs to the thiamine-phosphate synthase family.</text>
</comment>
<feature type="binding site" evidence="10">
    <location>
        <position position="92"/>
    </location>
    <ligand>
        <name>Mg(2+)</name>
        <dbReference type="ChEBI" id="CHEBI:18420"/>
    </ligand>
</feature>
<evidence type="ECO:0000256" key="11">
    <source>
        <dbReference type="RuleBase" id="RU003826"/>
    </source>
</evidence>